<dbReference type="InterPro" id="IPR049730">
    <property type="entry name" value="SNF2/RAD54-like_C"/>
</dbReference>
<dbReference type="GO" id="GO:0005634">
    <property type="term" value="C:nucleus"/>
    <property type="evidence" value="ECO:0007669"/>
    <property type="project" value="UniProtKB-SubCell"/>
</dbReference>
<dbReference type="AlphaFoldDB" id="A0A8K0KIM7"/>
<reference evidence="12" key="2">
    <citation type="submission" date="2017-10" db="EMBL/GenBank/DDBJ databases">
        <title>Ladona fulva Genome sequencing and assembly.</title>
        <authorList>
            <person name="Murali S."/>
            <person name="Richards S."/>
            <person name="Bandaranaike D."/>
            <person name="Bellair M."/>
            <person name="Blankenburg K."/>
            <person name="Chao H."/>
            <person name="Dinh H."/>
            <person name="Doddapaneni H."/>
            <person name="Dugan-Rocha S."/>
            <person name="Elkadiri S."/>
            <person name="Gnanaolivu R."/>
            <person name="Hernandez B."/>
            <person name="Skinner E."/>
            <person name="Javaid M."/>
            <person name="Lee S."/>
            <person name="Li M."/>
            <person name="Ming W."/>
            <person name="Munidasa M."/>
            <person name="Muniz J."/>
            <person name="Nguyen L."/>
            <person name="Hughes D."/>
            <person name="Osuji N."/>
            <person name="Pu L.-L."/>
            <person name="Puazo M."/>
            <person name="Qu C."/>
            <person name="Quiroz J."/>
            <person name="Raj R."/>
            <person name="Weissenberger G."/>
            <person name="Xin Y."/>
            <person name="Zou X."/>
            <person name="Han Y."/>
            <person name="Worley K."/>
            <person name="Muzny D."/>
            <person name="Gibbs R."/>
        </authorList>
    </citation>
    <scope>NUCLEOTIDE SEQUENCE</scope>
    <source>
        <strain evidence="12">Sampled in the wild</strain>
    </source>
</reference>
<dbReference type="OrthoDB" id="9900844at2759"/>
<dbReference type="GO" id="GO:0016887">
    <property type="term" value="F:ATP hydrolysis activity"/>
    <property type="evidence" value="ECO:0007669"/>
    <property type="project" value="InterPro"/>
</dbReference>
<sequence>MLHNPKIDVKTILVICPLNTVLNWVNEFEIWLKDMQNDIEIFELTRFKANVERMYQLKEWHSSGGVMILGYDMYRVLLNGKNRRKKVQETFISTLADPGPDLVICDEGHLLKNLQSALSKAVNSIKTERRIVLTGTPLQNNLKEYHCMIQFVKPNLLGTHKEFLNRFVNPISNGQCADSTPHDVKIMKRRAHVLHKMLDGCVQRRDFSVMIPYLPPKHEYVVLICLTELQTKLYSHYIQTFSQRGTGGGASLFNDFQNLQRIWTHPRVLKMSTEKQELRKMMQSDSEGSLKDFICDDTDESDTTETSSESSNDDKKKKRKKLKRNCKAEDSSSSESSDVICVDSENKEKEVNEGEETFNVFILLFSQSLYSLDLIEYFLEYIDSSTTNSQRLNQSTEGDEGSSFNFTGSWEKGIDYFRIDGSVSGENRSIWCKSFNREDNSRARLFLISTRAGGMGINLVGANRVILFDASWNPSNDVQSIYRVYRFGQKKPCYVYRFLAQGTMEEKIYNRQVTKLSLASRVLDEHQIERHYNFDDLQELYSYEPTDMSKRPTPILPKDRLLAELIQSYPNLIYNYHEHDSLLQNIAEEELTEEERKAAWDDFENEKTPKIPDNLPMGFGGIVNSNFIGGIPYPTITNAIPGLMEALMKKYPNATQEQLSSELRHINNQLTHYFPDHQQQLYNQMLPDNMMQQNYSLYPEMRQRFQQSAMMDQLSYQNYAASPYFTNSSNSSHSTARPTKVQNNPQQYASNAQSVPPVQFPTQTGITKSLLLNKDSVMKAPSLTEKTKPIIKIRSDLLPASNDDDIIIESVQRRE</sequence>
<dbReference type="PROSITE" id="PS51192">
    <property type="entry name" value="HELICASE_ATP_BIND_1"/>
    <property type="match status" value="1"/>
</dbReference>
<dbReference type="CDD" id="cd18793">
    <property type="entry name" value="SF2_C_SNF"/>
    <property type="match status" value="1"/>
</dbReference>
<dbReference type="Proteomes" id="UP000792457">
    <property type="component" value="Unassembled WGS sequence"/>
</dbReference>
<keyword evidence="13" id="KW-1185">Reference proteome</keyword>
<dbReference type="EMBL" id="KZ308860">
    <property type="protein sequence ID" value="KAG8234944.1"/>
    <property type="molecule type" value="Genomic_DNA"/>
</dbReference>
<keyword evidence="5" id="KW-0347">Helicase</keyword>
<keyword evidence="6" id="KW-0067">ATP-binding</keyword>
<evidence type="ECO:0000313" key="13">
    <source>
        <dbReference type="Proteomes" id="UP000792457"/>
    </source>
</evidence>
<evidence type="ECO:0000256" key="9">
    <source>
        <dbReference type="SAM" id="MobiDB-lite"/>
    </source>
</evidence>
<dbReference type="InterPro" id="IPR001650">
    <property type="entry name" value="Helicase_C-like"/>
</dbReference>
<keyword evidence="7" id="KW-0238">DNA-binding</keyword>
<evidence type="ECO:0000256" key="6">
    <source>
        <dbReference type="ARBA" id="ARBA00022840"/>
    </source>
</evidence>
<dbReference type="PANTHER" id="PTHR45797">
    <property type="entry name" value="RAD54-LIKE"/>
    <property type="match status" value="1"/>
</dbReference>
<dbReference type="SUPFAM" id="SSF52540">
    <property type="entry name" value="P-loop containing nucleoside triphosphate hydrolases"/>
    <property type="match status" value="2"/>
</dbReference>
<organism evidence="12 13">
    <name type="scientific">Ladona fulva</name>
    <name type="common">Scarce chaser dragonfly</name>
    <name type="synonym">Libellula fulva</name>
    <dbReference type="NCBI Taxonomy" id="123851"/>
    <lineage>
        <taxon>Eukaryota</taxon>
        <taxon>Metazoa</taxon>
        <taxon>Ecdysozoa</taxon>
        <taxon>Arthropoda</taxon>
        <taxon>Hexapoda</taxon>
        <taxon>Insecta</taxon>
        <taxon>Pterygota</taxon>
        <taxon>Palaeoptera</taxon>
        <taxon>Odonata</taxon>
        <taxon>Epiprocta</taxon>
        <taxon>Anisoptera</taxon>
        <taxon>Libelluloidea</taxon>
        <taxon>Libellulidae</taxon>
        <taxon>Ladona</taxon>
    </lineage>
</organism>
<feature type="compositionally biased region" description="Basic and acidic residues" evidence="9">
    <location>
        <begin position="276"/>
        <end position="294"/>
    </location>
</feature>
<dbReference type="InterPro" id="IPR000330">
    <property type="entry name" value="SNF2_N"/>
</dbReference>
<evidence type="ECO:0000256" key="8">
    <source>
        <dbReference type="ARBA" id="ARBA00023242"/>
    </source>
</evidence>
<reference evidence="12" key="1">
    <citation type="submission" date="2013-04" db="EMBL/GenBank/DDBJ databases">
        <authorList>
            <person name="Qu J."/>
            <person name="Murali S.C."/>
            <person name="Bandaranaike D."/>
            <person name="Bellair M."/>
            <person name="Blankenburg K."/>
            <person name="Chao H."/>
            <person name="Dinh H."/>
            <person name="Doddapaneni H."/>
            <person name="Downs B."/>
            <person name="Dugan-Rocha S."/>
            <person name="Elkadiri S."/>
            <person name="Gnanaolivu R.D."/>
            <person name="Hernandez B."/>
            <person name="Javaid M."/>
            <person name="Jayaseelan J.C."/>
            <person name="Lee S."/>
            <person name="Li M."/>
            <person name="Ming W."/>
            <person name="Munidasa M."/>
            <person name="Muniz J."/>
            <person name="Nguyen L."/>
            <person name="Ongeri F."/>
            <person name="Osuji N."/>
            <person name="Pu L.-L."/>
            <person name="Puazo M."/>
            <person name="Qu C."/>
            <person name="Quiroz J."/>
            <person name="Raj R."/>
            <person name="Weissenberger G."/>
            <person name="Xin Y."/>
            <person name="Zou X."/>
            <person name="Han Y."/>
            <person name="Richards S."/>
            <person name="Worley K."/>
            <person name="Muzny D."/>
            <person name="Gibbs R."/>
        </authorList>
    </citation>
    <scope>NUCLEOTIDE SEQUENCE</scope>
    <source>
        <strain evidence="12">Sampled in the wild</strain>
    </source>
</reference>
<dbReference type="PROSITE" id="PS51194">
    <property type="entry name" value="HELICASE_CTER"/>
    <property type="match status" value="1"/>
</dbReference>
<feature type="compositionally biased region" description="Basic residues" evidence="9">
    <location>
        <begin position="316"/>
        <end position="325"/>
    </location>
</feature>
<keyword evidence="4" id="KW-0378">Hydrolase</keyword>
<keyword evidence="8" id="KW-0539">Nucleus</keyword>
<evidence type="ECO:0000256" key="5">
    <source>
        <dbReference type="ARBA" id="ARBA00022806"/>
    </source>
</evidence>
<feature type="domain" description="Helicase C-terminal" evidence="11">
    <location>
        <begin position="364"/>
        <end position="538"/>
    </location>
</feature>
<evidence type="ECO:0000259" key="10">
    <source>
        <dbReference type="PROSITE" id="PS51192"/>
    </source>
</evidence>
<evidence type="ECO:0000256" key="2">
    <source>
        <dbReference type="ARBA" id="ARBA00007025"/>
    </source>
</evidence>
<keyword evidence="3" id="KW-0547">Nucleotide-binding</keyword>
<dbReference type="GO" id="GO:0003677">
    <property type="term" value="F:DNA binding"/>
    <property type="evidence" value="ECO:0007669"/>
    <property type="project" value="UniProtKB-KW"/>
</dbReference>
<dbReference type="Pfam" id="PF00271">
    <property type="entry name" value="Helicase_C"/>
    <property type="match status" value="1"/>
</dbReference>
<dbReference type="Gene3D" id="3.40.50.10810">
    <property type="entry name" value="Tandem AAA-ATPase domain"/>
    <property type="match status" value="1"/>
</dbReference>
<gene>
    <name evidence="12" type="ORF">J437_LFUL015512</name>
</gene>
<accession>A0A8K0KIM7</accession>
<feature type="region of interest" description="Disordered" evidence="9">
    <location>
        <begin position="727"/>
        <end position="760"/>
    </location>
</feature>
<name>A0A8K0KIM7_LADFU</name>
<evidence type="ECO:0000313" key="12">
    <source>
        <dbReference type="EMBL" id="KAG8234944.1"/>
    </source>
</evidence>
<dbReference type="GO" id="GO:0004386">
    <property type="term" value="F:helicase activity"/>
    <property type="evidence" value="ECO:0007669"/>
    <property type="project" value="UniProtKB-KW"/>
</dbReference>
<feature type="region of interest" description="Disordered" evidence="9">
    <location>
        <begin position="276"/>
        <end position="332"/>
    </location>
</feature>
<dbReference type="InterPro" id="IPR027417">
    <property type="entry name" value="P-loop_NTPase"/>
</dbReference>
<dbReference type="PANTHER" id="PTHR45797:SF3">
    <property type="entry name" value="TRANSCRIPTIONAL REGULATOR ATRX HOMOLOG"/>
    <property type="match status" value="1"/>
</dbReference>
<dbReference type="GO" id="GO:0005524">
    <property type="term" value="F:ATP binding"/>
    <property type="evidence" value="ECO:0007669"/>
    <property type="project" value="UniProtKB-KW"/>
</dbReference>
<feature type="domain" description="Helicase ATP-binding" evidence="10">
    <location>
        <begin position="1"/>
        <end position="155"/>
    </location>
</feature>
<evidence type="ECO:0000256" key="4">
    <source>
        <dbReference type="ARBA" id="ARBA00022801"/>
    </source>
</evidence>
<dbReference type="Gene3D" id="3.40.50.300">
    <property type="entry name" value="P-loop containing nucleotide triphosphate hydrolases"/>
    <property type="match status" value="1"/>
</dbReference>
<dbReference type="InterPro" id="IPR044574">
    <property type="entry name" value="ARIP4-like"/>
</dbReference>
<dbReference type="InterPro" id="IPR038718">
    <property type="entry name" value="SNF2-like_sf"/>
</dbReference>
<dbReference type="SMART" id="SM00490">
    <property type="entry name" value="HELICc"/>
    <property type="match status" value="1"/>
</dbReference>
<comment type="caution">
    <text evidence="12">The sequence shown here is derived from an EMBL/GenBank/DDBJ whole genome shotgun (WGS) entry which is preliminary data.</text>
</comment>
<evidence type="ECO:0008006" key="14">
    <source>
        <dbReference type="Google" id="ProtNLM"/>
    </source>
</evidence>
<protein>
    <recommendedName>
        <fullName evidence="14">Transcriptional regulator ATRX</fullName>
    </recommendedName>
</protein>
<dbReference type="InterPro" id="IPR014001">
    <property type="entry name" value="Helicase_ATP-bd"/>
</dbReference>
<evidence type="ECO:0000259" key="11">
    <source>
        <dbReference type="PROSITE" id="PS51194"/>
    </source>
</evidence>
<evidence type="ECO:0000256" key="3">
    <source>
        <dbReference type="ARBA" id="ARBA00022741"/>
    </source>
</evidence>
<comment type="similarity">
    <text evidence="2">Belongs to the SNF2/RAD54 helicase family.</text>
</comment>
<proteinExistence type="inferred from homology"/>
<dbReference type="Pfam" id="PF00176">
    <property type="entry name" value="SNF2-rel_dom"/>
    <property type="match status" value="1"/>
</dbReference>
<evidence type="ECO:0000256" key="7">
    <source>
        <dbReference type="ARBA" id="ARBA00023125"/>
    </source>
</evidence>
<comment type="subcellular location">
    <subcellularLocation>
        <location evidence="1">Nucleus</location>
    </subcellularLocation>
</comment>
<evidence type="ECO:0000256" key="1">
    <source>
        <dbReference type="ARBA" id="ARBA00004123"/>
    </source>
</evidence>